<comment type="caution">
    <text evidence="8">The sequence shown here is derived from an EMBL/GenBank/DDBJ whole genome shotgun (WGS) entry which is preliminary data.</text>
</comment>
<feature type="transmembrane region" description="Helical" evidence="6">
    <location>
        <begin position="119"/>
        <end position="136"/>
    </location>
</feature>
<evidence type="ECO:0000313" key="8">
    <source>
        <dbReference type="EMBL" id="GGC55891.1"/>
    </source>
</evidence>
<feature type="domain" description="EamA" evidence="7">
    <location>
        <begin position="144"/>
        <end position="283"/>
    </location>
</feature>
<comment type="subcellular location">
    <subcellularLocation>
        <location evidence="1">Cell membrane</location>
        <topology evidence="1">Multi-pass membrane protein</topology>
    </subcellularLocation>
</comment>
<keyword evidence="2" id="KW-1003">Cell membrane</keyword>
<reference evidence="9" key="1">
    <citation type="journal article" date="2019" name="Int. J. Syst. Evol. Microbiol.">
        <title>The Global Catalogue of Microorganisms (GCM) 10K type strain sequencing project: providing services to taxonomists for standard genome sequencing and annotation.</title>
        <authorList>
            <consortium name="The Broad Institute Genomics Platform"/>
            <consortium name="The Broad Institute Genome Sequencing Center for Infectious Disease"/>
            <person name="Wu L."/>
            <person name="Ma J."/>
        </authorList>
    </citation>
    <scope>NUCLEOTIDE SEQUENCE [LARGE SCALE GENOMIC DNA]</scope>
    <source>
        <strain evidence="9">CGMCC 1.10832</strain>
    </source>
</reference>
<dbReference type="PANTHER" id="PTHR32322">
    <property type="entry name" value="INNER MEMBRANE TRANSPORTER"/>
    <property type="match status" value="1"/>
</dbReference>
<evidence type="ECO:0000256" key="1">
    <source>
        <dbReference type="ARBA" id="ARBA00004651"/>
    </source>
</evidence>
<feature type="transmembrane region" description="Helical" evidence="6">
    <location>
        <begin position="240"/>
        <end position="261"/>
    </location>
</feature>
<feature type="domain" description="EamA" evidence="7">
    <location>
        <begin position="14"/>
        <end position="136"/>
    </location>
</feature>
<protein>
    <submittedName>
        <fullName evidence="8">Permease</fullName>
    </submittedName>
</protein>
<dbReference type="SUPFAM" id="SSF103481">
    <property type="entry name" value="Multidrug resistance efflux transporter EmrE"/>
    <property type="match status" value="2"/>
</dbReference>
<dbReference type="InterPro" id="IPR000620">
    <property type="entry name" value="EamA_dom"/>
</dbReference>
<dbReference type="EMBL" id="BMEC01000025">
    <property type="protein sequence ID" value="GGC55891.1"/>
    <property type="molecule type" value="Genomic_DNA"/>
</dbReference>
<organism evidence="8 9">
    <name type="scientific">Marivirga lumbricoides</name>
    <dbReference type="NCBI Taxonomy" id="1046115"/>
    <lineage>
        <taxon>Bacteria</taxon>
        <taxon>Pseudomonadati</taxon>
        <taxon>Bacteroidota</taxon>
        <taxon>Cytophagia</taxon>
        <taxon>Cytophagales</taxon>
        <taxon>Marivirgaceae</taxon>
        <taxon>Marivirga</taxon>
    </lineage>
</organism>
<keyword evidence="3 6" id="KW-0812">Transmembrane</keyword>
<evidence type="ECO:0000256" key="3">
    <source>
        <dbReference type="ARBA" id="ARBA00022692"/>
    </source>
</evidence>
<proteinExistence type="predicted"/>
<feature type="transmembrane region" description="Helical" evidence="6">
    <location>
        <begin position="212"/>
        <end position="233"/>
    </location>
</feature>
<keyword evidence="5 6" id="KW-0472">Membrane</keyword>
<dbReference type="InterPro" id="IPR037185">
    <property type="entry name" value="EmrE-like"/>
</dbReference>
<keyword evidence="9" id="KW-1185">Reference proteome</keyword>
<dbReference type="InterPro" id="IPR050638">
    <property type="entry name" value="AA-Vitamin_Transporters"/>
</dbReference>
<dbReference type="RefSeq" id="WP_188467802.1">
    <property type="nucleotide sequence ID" value="NZ_BAABHU010000025.1"/>
</dbReference>
<feature type="transmembrane region" description="Helical" evidence="6">
    <location>
        <begin position="12"/>
        <end position="30"/>
    </location>
</feature>
<sequence length="303" mass="33774">MNNELKSYFKLHFIVLIWGFTAILGLLIVIPPVEVVLFRTLIATVLLGSILLIRKRNFAIGRMEILKIIGTGFVIAAHWLLFFSAARVSTASVCLAGIATCSFWTSLIEPLVTKRKVKIYEVILGVVVISGLYIIFSFEFQYALGIVMAIASAMLASVFTVFNGIFTHRHSPYIITFYEMLGAFLGTVLFIPIYITYFSSAPLSLFPSGTDWFYLLILAGICTVYAFSASVQIQQVLSAFVVNLTVNLEPVYGIILAFLIFGEKEEMSPGFYMGTFVILLSVLSYPLINKMAKRKALQSDMIR</sequence>
<name>A0ABQ1NA80_9BACT</name>
<feature type="transmembrane region" description="Helical" evidence="6">
    <location>
        <begin position="65"/>
        <end position="82"/>
    </location>
</feature>
<evidence type="ECO:0000313" key="9">
    <source>
        <dbReference type="Proteomes" id="UP000636010"/>
    </source>
</evidence>
<evidence type="ECO:0000256" key="4">
    <source>
        <dbReference type="ARBA" id="ARBA00022989"/>
    </source>
</evidence>
<keyword evidence="4 6" id="KW-1133">Transmembrane helix</keyword>
<feature type="transmembrane region" description="Helical" evidence="6">
    <location>
        <begin position="88"/>
        <end position="107"/>
    </location>
</feature>
<gene>
    <name evidence="8" type="ORF">GCM10011506_46960</name>
</gene>
<evidence type="ECO:0000259" key="7">
    <source>
        <dbReference type="Pfam" id="PF00892"/>
    </source>
</evidence>
<evidence type="ECO:0000256" key="5">
    <source>
        <dbReference type="ARBA" id="ARBA00023136"/>
    </source>
</evidence>
<feature type="transmembrane region" description="Helical" evidence="6">
    <location>
        <begin position="36"/>
        <end position="53"/>
    </location>
</feature>
<evidence type="ECO:0000256" key="2">
    <source>
        <dbReference type="ARBA" id="ARBA00022475"/>
    </source>
</evidence>
<feature type="transmembrane region" description="Helical" evidence="6">
    <location>
        <begin position="177"/>
        <end position="200"/>
    </location>
</feature>
<dbReference type="Proteomes" id="UP000636010">
    <property type="component" value="Unassembled WGS sequence"/>
</dbReference>
<dbReference type="Pfam" id="PF00892">
    <property type="entry name" value="EamA"/>
    <property type="match status" value="2"/>
</dbReference>
<accession>A0ABQ1NA80</accession>
<feature type="transmembrane region" description="Helical" evidence="6">
    <location>
        <begin position="142"/>
        <end position="165"/>
    </location>
</feature>
<feature type="transmembrane region" description="Helical" evidence="6">
    <location>
        <begin position="267"/>
        <end position="288"/>
    </location>
</feature>
<evidence type="ECO:0000256" key="6">
    <source>
        <dbReference type="SAM" id="Phobius"/>
    </source>
</evidence>
<dbReference type="PANTHER" id="PTHR32322:SF18">
    <property type="entry name" value="S-ADENOSYLMETHIONINE_S-ADENOSYLHOMOCYSTEINE TRANSPORTER"/>
    <property type="match status" value="1"/>
</dbReference>